<dbReference type="KEGG" id="glj:GKIL_1094"/>
<feature type="transmembrane region" description="Helical" evidence="2">
    <location>
        <begin position="15"/>
        <end position="34"/>
    </location>
</feature>
<evidence type="ECO:0000313" key="4">
    <source>
        <dbReference type="Proteomes" id="UP000017396"/>
    </source>
</evidence>
<evidence type="ECO:0008006" key="5">
    <source>
        <dbReference type="Google" id="ProtNLM"/>
    </source>
</evidence>
<keyword evidence="2" id="KW-0812">Transmembrane</keyword>
<evidence type="ECO:0000313" key="3">
    <source>
        <dbReference type="EMBL" id="AGY57340.1"/>
    </source>
</evidence>
<dbReference type="STRING" id="1183438.GKIL_1094"/>
<gene>
    <name evidence="3" type="ORF">GKIL_1094</name>
</gene>
<accession>U5QI76</accession>
<dbReference type="HOGENOM" id="CLU_167416_0_0_3"/>
<organism evidence="3 4">
    <name type="scientific">Gloeobacter kilaueensis (strain ATCC BAA-2537 / CCAP 1431/1 / ULC 316 / JS1)</name>
    <dbReference type="NCBI Taxonomy" id="1183438"/>
    <lineage>
        <taxon>Bacteria</taxon>
        <taxon>Bacillati</taxon>
        <taxon>Cyanobacteriota</taxon>
        <taxon>Cyanophyceae</taxon>
        <taxon>Gloeobacterales</taxon>
        <taxon>Gloeobacteraceae</taxon>
        <taxon>Gloeobacter</taxon>
    </lineage>
</organism>
<proteinExistence type="predicted"/>
<dbReference type="Proteomes" id="UP000017396">
    <property type="component" value="Chromosome"/>
</dbReference>
<dbReference type="EMBL" id="CP003587">
    <property type="protein sequence ID" value="AGY57340.1"/>
    <property type="molecule type" value="Genomic_DNA"/>
</dbReference>
<keyword evidence="2" id="KW-1133">Transmembrane helix</keyword>
<feature type="region of interest" description="Disordered" evidence="1">
    <location>
        <begin position="40"/>
        <end position="59"/>
    </location>
</feature>
<evidence type="ECO:0000256" key="1">
    <source>
        <dbReference type="SAM" id="MobiDB-lite"/>
    </source>
</evidence>
<keyword evidence="4" id="KW-1185">Reference proteome</keyword>
<dbReference type="AlphaFoldDB" id="U5QI76"/>
<dbReference type="OrthoDB" id="9948820at2"/>
<keyword evidence="2" id="KW-0472">Membrane</keyword>
<reference evidence="3 4" key="1">
    <citation type="journal article" date="2013" name="PLoS ONE">
        <title>Cultivation and Complete Genome Sequencing of Gloeobacter kilaueensis sp. nov., from a Lava Cave in Kilauea Caldera, Hawai'i.</title>
        <authorList>
            <person name="Saw J.H."/>
            <person name="Schatz M."/>
            <person name="Brown M.V."/>
            <person name="Kunkel D.D."/>
            <person name="Foster J.S."/>
            <person name="Shick H."/>
            <person name="Christensen S."/>
            <person name="Hou S."/>
            <person name="Wan X."/>
            <person name="Donachie S.P."/>
        </authorList>
    </citation>
    <scope>NUCLEOTIDE SEQUENCE [LARGE SCALE GENOMIC DNA]</scope>
    <source>
        <strain evidence="4">JS</strain>
    </source>
</reference>
<evidence type="ECO:0000256" key="2">
    <source>
        <dbReference type="SAM" id="Phobius"/>
    </source>
</evidence>
<feature type="region of interest" description="Disordered" evidence="1">
    <location>
        <begin position="76"/>
        <end position="103"/>
    </location>
</feature>
<protein>
    <recommendedName>
        <fullName evidence="5">Gas vesicle protein</fullName>
    </recommendedName>
</protein>
<name>U5QI76_GLOK1</name>
<dbReference type="PATRIC" id="fig|1183438.3.peg.1079"/>
<dbReference type="RefSeq" id="WP_023172410.1">
    <property type="nucleotide sequence ID" value="NC_022600.1"/>
</dbReference>
<sequence length="103" mass="10756">MAQGSGEQDGFLDGLVTGAVIGAVVGGVLTGLLMPRLRRDRTAEPESVPQQPVAPSSLEDARRVLDEKIAELNQAIEQTRDRLTSTSAQPDEPPDPAAPAASP</sequence>